<evidence type="ECO:0000313" key="5">
    <source>
        <dbReference type="Proteomes" id="UP000199006"/>
    </source>
</evidence>
<reference evidence="4 5" key="1">
    <citation type="submission" date="2016-10" db="EMBL/GenBank/DDBJ databases">
        <authorList>
            <person name="de Groot N.N."/>
        </authorList>
    </citation>
    <scope>NUCLEOTIDE SEQUENCE [LARGE SCALE GENOMIC DNA]</scope>
    <source>
        <strain evidence="4 5">ATCC 51327</strain>
    </source>
</reference>
<organism evidence="4 5">
    <name type="scientific">Halanaerobium salsuginis</name>
    <dbReference type="NCBI Taxonomy" id="29563"/>
    <lineage>
        <taxon>Bacteria</taxon>
        <taxon>Bacillati</taxon>
        <taxon>Bacillota</taxon>
        <taxon>Clostridia</taxon>
        <taxon>Halanaerobiales</taxon>
        <taxon>Halanaerobiaceae</taxon>
        <taxon>Halanaerobium</taxon>
    </lineage>
</organism>
<dbReference type="OrthoDB" id="2112126at2"/>
<feature type="signal peptide" evidence="2">
    <location>
        <begin position="1"/>
        <end position="24"/>
    </location>
</feature>
<dbReference type="Pfam" id="PF13505">
    <property type="entry name" value="OMP_b-brl"/>
    <property type="match status" value="1"/>
</dbReference>
<evidence type="ECO:0000259" key="3">
    <source>
        <dbReference type="Pfam" id="PF13505"/>
    </source>
</evidence>
<dbReference type="Proteomes" id="UP000199006">
    <property type="component" value="Unassembled WGS sequence"/>
</dbReference>
<dbReference type="STRING" id="29563.SAMN02983006_02704"/>
<gene>
    <name evidence="4" type="ORF">SAMN02983006_02704</name>
</gene>
<keyword evidence="5" id="KW-1185">Reference proteome</keyword>
<evidence type="ECO:0000313" key="4">
    <source>
        <dbReference type="EMBL" id="SFM06479.1"/>
    </source>
</evidence>
<feature type="chain" id="PRO_5011739426" evidence="2">
    <location>
        <begin position="25"/>
        <end position="188"/>
    </location>
</feature>
<keyword evidence="1 2" id="KW-0732">Signal</keyword>
<dbReference type="RefSeq" id="WP_089862693.1">
    <property type="nucleotide sequence ID" value="NZ_FOTI01000059.1"/>
</dbReference>
<protein>
    <submittedName>
        <fullName evidence="4">Outer membrane protein beta-barrel domain-containing protein</fullName>
    </submittedName>
</protein>
<name>A0A1I4MT95_9FIRM</name>
<dbReference type="SUPFAM" id="SSF56925">
    <property type="entry name" value="OMPA-like"/>
    <property type="match status" value="1"/>
</dbReference>
<dbReference type="EMBL" id="FOTI01000059">
    <property type="protein sequence ID" value="SFM06479.1"/>
    <property type="molecule type" value="Genomic_DNA"/>
</dbReference>
<dbReference type="AlphaFoldDB" id="A0A1I4MT95"/>
<feature type="domain" description="Outer membrane protein beta-barrel" evidence="3">
    <location>
        <begin position="10"/>
        <end position="188"/>
    </location>
</feature>
<evidence type="ECO:0000256" key="2">
    <source>
        <dbReference type="SAM" id="SignalP"/>
    </source>
</evidence>
<dbReference type="InterPro" id="IPR027385">
    <property type="entry name" value="Beta-barrel_OMP"/>
</dbReference>
<proteinExistence type="predicted"/>
<dbReference type="InterPro" id="IPR011250">
    <property type="entry name" value="OMP/PagP_B-barrel"/>
</dbReference>
<evidence type="ECO:0000256" key="1">
    <source>
        <dbReference type="ARBA" id="ARBA00022729"/>
    </source>
</evidence>
<accession>A0A1I4MT95</accession>
<sequence>MKKLSLIFLIAAMFIFTVSTATLAQVPGYWDLKAGLDFGGKIDIDGAYGSDDVDTGLTLIGEYKVPYRNGWTLGGGLRYQLDREIDASGDPEFSFMPIYALAEYDFMNNPYYMFGQLGYNTFDMDNLPGYSVDDTSGGLYYAVGAGMDLSNTMTAEVMYSVNNGEADLNGNSEDLDYSKLTVSLGVKF</sequence>